<evidence type="ECO:0000313" key="8">
    <source>
        <dbReference type="EMBL" id="CAE8659484.1"/>
    </source>
</evidence>
<dbReference type="AlphaFoldDB" id="A0A813IXZ9"/>
<comment type="similarity">
    <text evidence="3">Belongs to the NOP53 family.</text>
</comment>
<dbReference type="GO" id="GO:0008097">
    <property type="term" value="F:5S rRNA binding"/>
    <property type="evidence" value="ECO:0007669"/>
    <property type="project" value="TreeGrafter"/>
</dbReference>
<evidence type="ECO:0000313" key="9">
    <source>
        <dbReference type="Proteomes" id="UP000626109"/>
    </source>
</evidence>
<dbReference type="GO" id="GO:0005730">
    <property type="term" value="C:nucleolus"/>
    <property type="evidence" value="ECO:0007669"/>
    <property type="project" value="UniProtKB-SubCell"/>
</dbReference>
<accession>A0A813IXZ9</accession>
<name>A0A813IXZ9_POLGL</name>
<keyword evidence="6" id="KW-0539">Nucleus</keyword>
<dbReference type="PANTHER" id="PTHR14211:SF7">
    <property type="entry name" value="RIBOSOME BIOGENESIS PROTEIN NOP53"/>
    <property type="match status" value="1"/>
</dbReference>
<sequence length="455" mass="50523">MLLEPTEALGGCRLCRYGIYTSPCQSESFNSEHALNNNNSDHACCCCCCCCCCSCCWIALPQAIKGQGADANDADGLFTVDTAGSCQGLSASSRREIARAKIFPTKRANIGMTASELAKVDRAGDRAERQQLEASKQPKRLRGEPELFDLWSAPTAAQQARKDAEDPEVFQGILKKTKSTPTFTPKTMHQKVGTAPAVIPAHEGQSVNPDSEAFEDLACMAAARQIEAEREGEAIGRKMRPMTAELIAHLGAEAVEQMDDEAKVQMYRLLKCTSSSSSQLDGEPQVLSNRALKKQKSQSQRNKEKTRKLHNSKEEQSKAQKKLERSVGEVGAMLKDMKEEEMTRTERKKYKEEIRAQRAEMDAKQGVVPSTRRLGRTKFEEQELVLPKIATGLRSMPLQGSGLKDRMTSIIRRGLLPAPPESTKTEADRRRRSGAKFRKKLKFMSPLLRDNILLR</sequence>
<evidence type="ECO:0000256" key="5">
    <source>
        <dbReference type="ARBA" id="ARBA00022517"/>
    </source>
</evidence>
<dbReference type="Pfam" id="PF07767">
    <property type="entry name" value="Nop53"/>
    <property type="match status" value="1"/>
</dbReference>
<feature type="compositionally biased region" description="Basic and acidic residues" evidence="7">
    <location>
        <begin position="311"/>
        <end position="327"/>
    </location>
</feature>
<feature type="region of interest" description="Disordered" evidence="7">
    <location>
        <begin position="416"/>
        <end position="435"/>
    </location>
</feature>
<evidence type="ECO:0000256" key="1">
    <source>
        <dbReference type="ARBA" id="ARBA00004604"/>
    </source>
</evidence>
<evidence type="ECO:0000256" key="2">
    <source>
        <dbReference type="ARBA" id="ARBA00004642"/>
    </source>
</evidence>
<evidence type="ECO:0000256" key="7">
    <source>
        <dbReference type="SAM" id="MobiDB-lite"/>
    </source>
</evidence>
<reference evidence="8" key="1">
    <citation type="submission" date="2021-02" db="EMBL/GenBank/DDBJ databases">
        <authorList>
            <person name="Dougan E. K."/>
            <person name="Rhodes N."/>
            <person name="Thang M."/>
            <person name="Chan C."/>
        </authorList>
    </citation>
    <scope>NUCLEOTIDE SEQUENCE</scope>
</reference>
<protein>
    <recommendedName>
        <fullName evidence="4">Ribosome biogenesis protein NOP53</fullName>
    </recommendedName>
</protein>
<proteinExistence type="inferred from homology"/>
<dbReference type="Proteomes" id="UP000626109">
    <property type="component" value="Unassembled WGS sequence"/>
</dbReference>
<dbReference type="EMBL" id="CAJNNW010016621">
    <property type="protein sequence ID" value="CAE8659484.1"/>
    <property type="molecule type" value="Genomic_DNA"/>
</dbReference>
<evidence type="ECO:0000256" key="4">
    <source>
        <dbReference type="ARBA" id="ARBA00018339"/>
    </source>
</evidence>
<comment type="caution">
    <text evidence="8">The sequence shown here is derived from an EMBL/GenBank/DDBJ whole genome shotgun (WGS) entry which is preliminary data.</text>
</comment>
<gene>
    <name evidence="8" type="ORF">PGLA2088_LOCUS13775</name>
</gene>
<evidence type="ECO:0000256" key="3">
    <source>
        <dbReference type="ARBA" id="ARBA00008838"/>
    </source>
</evidence>
<dbReference type="InterPro" id="IPR011687">
    <property type="entry name" value="Nop53/GLTSCR2"/>
</dbReference>
<evidence type="ECO:0000256" key="6">
    <source>
        <dbReference type="ARBA" id="ARBA00023242"/>
    </source>
</evidence>
<feature type="region of interest" description="Disordered" evidence="7">
    <location>
        <begin position="274"/>
        <end position="327"/>
    </location>
</feature>
<dbReference type="GO" id="GO:0006364">
    <property type="term" value="P:rRNA processing"/>
    <property type="evidence" value="ECO:0007669"/>
    <property type="project" value="TreeGrafter"/>
</dbReference>
<organism evidence="8 9">
    <name type="scientific">Polarella glacialis</name>
    <name type="common">Dinoflagellate</name>
    <dbReference type="NCBI Taxonomy" id="89957"/>
    <lineage>
        <taxon>Eukaryota</taxon>
        <taxon>Sar</taxon>
        <taxon>Alveolata</taxon>
        <taxon>Dinophyceae</taxon>
        <taxon>Suessiales</taxon>
        <taxon>Suessiaceae</taxon>
        <taxon>Polarella</taxon>
    </lineage>
</organism>
<dbReference type="GO" id="GO:0000027">
    <property type="term" value="P:ribosomal large subunit assembly"/>
    <property type="evidence" value="ECO:0007669"/>
    <property type="project" value="UniProtKB-UniRule"/>
</dbReference>
<keyword evidence="5" id="KW-0690">Ribosome biogenesis</keyword>
<comment type="subcellular location">
    <subcellularLocation>
        <location evidence="1">Nucleus</location>
        <location evidence="1">Nucleolus</location>
    </subcellularLocation>
    <subcellularLocation>
        <location evidence="2">Nucleus</location>
        <location evidence="2">Nucleoplasm</location>
    </subcellularLocation>
</comment>
<dbReference type="PANTHER" id="PTHR14211">
    <property type="entry name" value="GLIOMA SUPPRESSOR CANDIDATE REGION GENE 2"/>
    <property type="match status" value="1"/>
</dbReference>
<dbReference type="GO" id="GO:0005654">
    <property type="term" value="C:nucleoplasm"/>
    <property type="evidence" value="ECO:0007669"/>
    <property type="project" value="UniProtKB-SubCell"/>
</dbReference>